<name>A0ABW8TNI5_9CLOT</name>
<dbReference type="PANTHER" id="PTHR42951:SF15">
    <property type="entry name" value="METALLO-BETA-LACTAMASE SUPERFAMILY PROTEIN"/>
    <property type="match status" value="1"/>
</dbReference>
<reference evidence="3 4" key="1">
    <citation type="submission" date="2024-11" db="EMBL/GenBank/DDBJ databases">
        <authorList>
            <person name="Heng Y.C."/>
            <person name="Lim A.C.H."/>
            <person name="Lee J.K.Y."/>
            <person name="Kittelmann S."/>
        </authorList>
    </citation>
    <scope>NUCLEOTIDE SEQUENCE [LARGE SCALE GENOMIC DNA]</scope>
    <source>
        <strain evidence="3 4">WILCCON 0202</strain>
    </source>
</reference>
<dbReference type="Proteomes" id="UP001623661">
    <property type="component" value="Unassembled WGS sequence"/>
</dbReference>
<comment type="caution">
    <text evidence="3">The sequence shown here is derived from an EMBL/GenBank/DDBJ whole genome shotgun (WGS) entry which is preliminary data.</text>
</comment>
<dbReference type="Pfam" id="PF00753">
    <property type="entry name" value="Lactamase_B"/>
    <property type="match status" value="1"/>
</dbReference>
<dbReference type="CDD" id="cd07721">
    <property type="entry name" value="yflN-like_MBL-fold"/>
    <property type="match status" value="1"/>
</dbReference>
<feature type="domain" description="Metallo-beta-lactamase" evidence="2">
    <location>
        <begin position="22"/>
        <end position="227"/>
    </location>
</feature>
<dbReference type="PANTHER" id="PTHR42951">
    <property type="entry name" value="METALLO-BETA-LACTAMASE DOMAIN-CONTAINING"/>
    <property type="match status" value="1"/>
</dbReference>
<evidence type="ECO:0000259" key="2">
    <source>
        <dbReference type="SMART" id="SM00849"/>
    </source>
</evidence>
<organism evidence="3 4">
    <name type="scientific">Candidatus Clostridium radicumherbarum</name>
    <dbReference type="NCBI Taxonomy" id="3381662"/>
    <lineage>
        <taxon>Bacteria</taxon>
        <taxon>Bacillati</taxon>
        <taxon>Bacillota</taxon>
        <taxon>Clostridia</taxon>
        <taxon>Eubacteriales</taxon>
        <taxon>Clostridiaceae</taxon>
        <taxon>Clostridium</taxon>
    </lineage>
</organism>
<feature type="coiled-coil region" evidence="1">
    <location>
        <begin position="82"/>
        <end position="130"/>
    </location>
</feature>
<dbReference type="InterPro" id="IPR001279">
    <property type="entry name" value="Metallo-B-lactamas"/>
</dbReference>
<keyword evidence="1" id="KW-0175">Coiled coil</keyword>
<dbReference type="Gene3D" id="3.60.15.10">
    <property type="entry name" value="Ribonuclease Z/Hydroxyacylglutathione hydrolase-like"/>
    <property type="match status" value="1"/>
</dbReference>
<dbReference type="InterPro" id="IPR036866">
    <property type="entry name" value="RibonucZ/Hydroxyglut_hydro"/>
</dbReference>
<gene>
    <name evidence="3" type="ORF">ACJDUH_02615</name>
</gene>
<evidence type="ECO:0000256" key="1">
    <source>
        <dbReference type="SAM" id="Coils"/>
    </source>
</evidence>
<dbReference type="EMBL" id="JBJHZY010000001">
    <property type="protein sequence ID" value="MFL0266982.1"/>
    <property type="molecule type" value="Genomic_DNA"/>
</dbReference>
<evidence type="ECO:0000313" key="3">
    <source>
        <dbReference type="EMBL" id="MFL0266982.1"/>
    </source>
</evidence>
<accession>A0ABW8TNI5</accession>
<evidence type="ECO:0000313" key="4">
    <source>
        <dbReference type="Proteomes" id="UP001623661"/>
    </source>
</evidence>
<keyword evidence="4" id="KW-1185">Reference proteome</keyword>
<proteinExistence type="predicted"/>
<dbReference type="RefSeq" id="WP_406763595.1">
    <property type="nucleotide sequence ID" value="NZ_JBJHZY010000001.1"/>
</dbReference>
<dbReference type="SUPFAM" id="SSF56281">
    <property type="entry name" value="Metallo-hydrolase/oxidoreductase"/>
    <property type="match status" value="1"/>
</dbReference>
<dbReference type="InterPro" id="IPR050855">
    <property type="entry name" value="NDM-1-like"/>
</dbReference>
<dbReference type="SMART" id="SM00849">
    <property type="entry name" value="Lactamase_B"/>
    <property type="match status" value="1"/>
</dbReference>
<protein>
    <submittedName>
        <fullName evidence="3">MBL fold metallo-hydrolase</fullName>
    </submittedName>
</protein>
<sequence>MKIADGIEMLEVSVNLMGNPEMIYPSLIKDKDTMILVDTGYPNQLMQVQESFNTANLSFSELNKIILTHQDIDHVGGLPSILKESTQKLEILTHELEKEYIEGEKYPVKLAALEARLDSLPEQIKKIQEALKGFYSNLHVKIDRTLSDGEELPYLGGIIVIFTPGHTPGHICLYLKQSKTLIAGDALAVENGALVTASSSINFNNSLYIDSLRKLSNYDIEAVICYHGGLYKGNVTQQIIELINS</sequence>